<feature type="region of interest" description="Disordered" evidence="1">
    <location>
        <begin position="46"/>
        <end position="134"/>
    </location>
</feature>
<feature type="compositionally biased region" description="Low complexity" evidence="1">
    <location>
        <begin position="56"/>
        <end position="78"/>
    </location>
</feature>
<dbReference type="AlphaFoldDB" id="A0A4P9VVN1"/>
<feature type="chain" id="PRO_5020297817" description="Secreted protein" evidence="2">
    <location>
        <begin position="24"/>
        <end position="134"/>
    </location>
</feature>
<feature type="non-terminal residue" evidence="3">
    <location>
        <position position="134"/>
    </location>
</feature>
<gene>
    <name evidence="3" type="ORF">BDK51DRAFT_27241</name>
</gene>
<evidence type="ECO:0000256" key="2">
    <source>
        <dbReference type="SAM" id="SignalP"/>
    </source>
</evidence>
<sequence>MHAPWFPLLAASWCLICARSGTGAQHYLRFLAGQWSEDVEQRFASLAISGNPQSPTPAGDSPAAAAAAPAPAATAAPTRSRYVPPHLRNNPTATAAAPPSAPVSRPEPTNNRAWGNSPAPSSAPQRPPSVNADR</sequence>
<protein>
    <recommendedName>
        <fullName evidence="5">Secreted protein</fullName>
    </recommendedName>
</protein>
<feature type="compositionally biased region" description="Low complexity" evidence="1">
    <location>
        <begin position="88"/>
        <end position="106"/>
    </location>
</feature>
<organism evidence="3 4">
    <name type="scientific">Blyttiomyces helicus</name>
    <dbReference type="NCBI Taxonomy" id="388810"/>
    <lineage>
        <taxon>Eukaryota</taxon>
        <taxon>Fungi</taxon>
        <taxon>Fungi incertae sedis</taxon>
        <taxon>Chytridiomycota</taxon>
        <taxon>Chytridiomycota incertae sedis</taxon>
        <taxon>Chytridiomycetes</taxon>
        <taxon>Chytridiomycetes incertae sedis</taxon>
        <taxon>Blyttiomyces</taxon>
    </lineage>
</organism>
<keyword evidence="2" id="KW-0732">Signal</keyword>
<evidence type="ECO:0008006" key="5">
    <source>
        <dbReference type="Google" id="ProtNLM"/>
    </source>
</evidence>
<feature type="signal peptide" evidence="2">
    <location>
        <begin position="1"/>
        <end position="23"/>
    </location>
</feature>
<evidence type="ECO:0000256" key="1">
    <source>
        <dbReference type="SAM" id="MobiDB-lite"/>
    </source>
</evidence>
<dbReference type="EMBL" id="ML000912">
    <property type="protein sequence ID" value="RKO83724.1"/>
    <property type="molecule type" value="Genomic_DNA"/>
</dbReference>
<proteinExistence type="predicted"/>
<keyword evidence="4" id="KW-1185">Reference proteome</keyword>
<evidence type="ECO:0000313" key="4">
    <source>
        <dbReference type="Proteomes" id="UP000269721"/>
    </source>
</evidence>
<reference evidence="4" key="1">
    <citation type="journal article" date="2018" name="Nat. Microbiol.">
        <title>Leveraging single-cell genomics to expand the fungal tree of life.</title>
        <authorList>
            <person name="Ahrendt S.R."/>
            <person name="Quandt C.A."/>
            <person name="Ciobanu D."/>
            <person name="Clum A."/>
            <person name="Salamov A."/>
            <person name="Andreopoulos B."/>
            <person name="Cheng J.F."/>
            <person name="Woyke T."/>
            <person name="Pelin A."/>
            <person name="Henrissat B."/>
            <person name="Reynolds N.K."/>
            <person name="Benny G.L."/>
            <person name="Smith M.E."/>
            <person name="James T.Y."/>
            <person name="Grigoriev I.V."/>
        </authorList>
    </citation>
    <scope>NUCLEOTIDE SEQUENCE [LARGE SCALE GENOMIC DNA]</scope>
</reference>
<evidence type="ECO:0000313" key="3">
    <source>
        <dbReference type="EMBL" id="RKO83724.1"/>
    </source>
</evidence>
<name>A0A4P9VVN1_9FUNG</name>
<dbReference type="Proteomes" id="UP000269721">
    <property type="component" value="Unassembled WGS sequence"/>
</dbReference>
<accession>A0A4P9VVN1</accession>